<accession>A0A3E3EAP1</accession>
<evidence type="ECO:0000313" key="2">
    <source>
        <dbReference type="Proteomes" id="UP000261032"/>
    </source>
</evidence>
<name>A0A3E3EAP1_9FIRM</name>
<dbReference type="EMBL" id="QUSL01000023">
    <property type="protein sequence ID" value="RGD82909.1"/>
    <property type="molecule type" value="Genomic_DNA"/>
</dbReference>
<comment type="caution">
    <text evidence="1">The sequence shown here is derived from an EMBL/GenBank/DDBJ whole genome shotgun (WGS) entry which is preliminary data.</text>
</comment>
<dbReference type="Proteomes" id="UP000261032">
    <property type="component" value="Unassembled WGS sequence"/>
</dbReference>
<organism evidence="1 2">
    <name type="scientific">Thomasclavelia ramosa</name>
    <dbReference type="NCBI Taxonomy" id="1547"/>
    <lineage>
        <taxon>Bacteria</taxon>
        <taxon>Bacillati</taxon>
        <taxon>Bacillota</taxon>
        <taxon>Erysipelotrichia</taxon>
        <taxon>Erysipelotrichales</taxon>
        <taxon>Coprobacillaceae</taxon>
        <taxon>Thomasclavelia</taxon>
    </lineage>
</organism>
<protein>
    <submittedName>
        <fullName evidence="1">Uncharacterized protein</fullName>
    </submittedName>
</protein>
<dbReference type="AlphaFoldDB" id="A0A3E3EAP1"/>
<gene>
    <name evidence="1" type="ORF">DXB93_12985</name>
</gene>
<evidence type="ECO:0000313" key="1">
    <source>
        <dbReference type="EMBL" id="RGD82909.1"/>
    </source>
</evidence>
<reference evidence="1 2" key="1">
    <citation type="submission" date="2018-08" db="EMBL/GenBank/DDBJ databases">
        <title>A genome reference for cultivated species of the human gut microbiota.</title>
        <authorList>
            <person name="Zou Y."/>
            <person name="Xue W."/>
            <person name="Luo G."/>
        </authorList>
    </citation>
    <scope>NUCLEOTIDE SEQUENCE [LARGE SCALE GENOMIC DNA]</scope>
    <source>
        <strain evidence="1 2">OM06-4</strain>
    </source>
</reference>
<sequence>MSTKLWQVVFIYVLKERGQKMSEKVIITSNKIGQIWQALIVRGAGFEVAQKSDKYIDGRYMEVVDIECQDGTVFVCSTDIACLYENEISWMTFDQVEKCISESISKYEEHIKDGKKIDSSFLCNYQNLLTNAKKIHEVISQDLIQDQSQAELKMK</sequence>
<proteinExistence type="predicted"/>